<dbReference type="AlphaFoldDB" id="A0A8W8KVR9"/>
<sequence>MYTIVSMILFLFMESGVFCSTFGIISPISPQDKPFSEQIVPLLDLCRICELFTSDKPLECNRNCPDIPNHEAAFTKSGSRSKTTIIGDALCAFCRKYPIYLLSEICRKKICS</sequence>
<keyword evidence="3" id="KW-1185">Reference proteome</keyword>
<evidence type="ECO:0000313" key="3">
    <source>
        <dbReference type="Proteomes" id="UP000005408"/>
    </source>
</evidence>
<feature type="chain" id="PRO_5036495061" evidence="1">
    <location>
        <begin position="20"/>
        <end position="112"/>
    </location>
</feature>
<feature type="signal peptide" evidence="1">
    <location>
        <begin position="1"/>
        <end position="19"/>
    </location>
</feature>
<reference evidence="2" key="1">
    <citation type="submission" date="2022-08" db="UniProtKB">
        <authorList>
            <consortium name="EnsemblMetazoa"/>
        </authorList>
    </citation>
    <scope>IDENTIFICATION</scope>
    <source>
        <strain evidence="2">05x7-T-G4-1.051#20</strain>
    </source>
</reference>
<keyword evidence="1" id="KW-0732">Signal</keyword>
<dbReference type="Proteomes" id="UP000005408">
    <property type="component" value="Unassembled WGS sequence"/>
</dbReference>
<proteinExistence type="predicted"/>
<dbReference type="EnsemblMetazoa" id="G25171.1">
    <property type="protein sequence ID" value="G25171.1:cds"/>
    <property type="gene ID" value="G25171"/>
</dbReference>
<protein>
    <submittedName>
        <fullName evidence="2">Uncharacterized protein</fullName>
    </submittedName>
</protein>
<organism evidence="2 3">
    <name type="scientific">Magallana gigas</name>
    <name type="common">Pacific oyster</name>
    <name type="synonym">Crassostrea gigas</name>
    <dbReference type="NCBI Taxonomy" id="29159"/>
    <lineage>
        <taxon>Eukaryota</taxon>
        <taxon>Metazoa</taxon>
        <taxon>Spiralia</taxon>
        <taxon>Lophotrochozoa</taxon>
        <taxon>Mollusca</taxon>
        <taxon>Bivalvia</taxon>
        <taxon>Autobranchia</taxon>
        <taxon>Pteriomorphia</taxon>
        <taxon>Ostreida</taxon>
        <taxon>Ostreoidea</taxon>
        <taxon>Ostreidae</taxon>
        <taxon>Magallana</taxon>
    </lineage>
</organism>
<name>A0A8W8KVR9_MAGGI</name>
<evidence type="ECO:0000313" key="2">
    <source>
        <dbReference type="EnsemblMetazoa" id="G25171.1:cds"/>
    </source>
</evidence>
<accession>A0A8W8KVR9</accession>
<evidence type="ECO:0000256" key="1">
    <source>
        <dbReference type="SAM" id="SignalP"/>
    </source>
</evidence>